<gene>
    <name evidence="1" type="ORF">Vbra_20</name>
</gene>
<dbReference type="Proteomes" id="UP000041254">
    <property type="component" value="Unassembled WGS sequence"/>
</dbReference>
<sequence>MLQLHGKYVASSFSLALRGRFNRRDPRLYGLEGVRAGTFHATSGRHGFQASTIVSVKELSVLAGVDEYGAALLEAWSGKEEVLKLVGEVTEAFENMAMVSKVLPTRLHGTRPKNTQGDDTHTYT</sequence>
<dbReference type="PhylomeDB" id="A0A0G4H248"/>
<organism evidence="1 2">
    <name type="scientific">Vitrella brassicaformis (strain CCMP3155)</name>
    <dbReference type="NCBI Taxonomy" id="1169540"/>
    <lineage>
        <taxon>Eukaryota</taxon>
        <taxon>Sar</taxon>
        <taxon>Alveolata</taxon>
        <taxon>Colpodellida</taxon>
        <taxon>Vitrellaceae</taxon>
        <taxon>Vitrella</taxon>
    </lineage>
</organism>
<dbReference type="InParanoid" id="A0A0G4H248"/>
<keyword evidence="2" id="KW-1185">Reference proteome</keyword>
<name>A0A0G4H248_VITBC</name>
<dbReference type="VEuPathDB" id="CryptoDB:Vbra_20"/>
<protein>
    <submittedName>
        <fullName evidence="1">Uncharacterized protein</fullName>
    </submittedName>
</protein>
<proteinExistence type="predicted"/>
<evidence type="ECO:0000313" key="1">
    <source>
        <dbReference type="EMBL" id="CEM37715.1"/>
    </source>
</evidence>
<evidence type="ECO:0000313" key="2">
    <source>
        <dbReference type="Proteomes" id="UP000041254"/>
    </source>
</evidence>
<accession>A0A0G4H248</accession>
<dbReference type="AlphaFoldDB" id="A0A0G4H248"/>
<reference evidence="1 2" key="1">
    <citation type="submission" date="2014-11" db="EMBL/GenBank/DDBJ databases">
        <authorList>
            <person name="Zhu J."/>
            <person name="Qi W."/>
            <person name="Song R."/>
        </authorList>
    </citation>
    <scope>NUCLEOTIDE SEQUENCE [LARGE SCALE GENOMIC DNA]</scope>
</reference>
<dbReference type="EMBL" id="CDMY01000952">
    <property type="protein sequence ID" value="CEM37715.1"/>
    <property type="molecule type" value="Genomic_DNA"/>
</dbReference>